<dbReference type="AlphaFoldDB" id="A0A915M0S3"/>
<evidence type="ECO:0000313" key="1">
    <source>
        <dbReference type="Proteomes" id="UP000887561"/>
    </source>
</evidence>
<keyword evidence="1" id="KW-1185">Reference proteome</keyword>
<sequence length="213" mass="24642">MEAEDNSSSSERRALVNWFMHKFDENKGNKLFVVVLVYYIRNIISARFAGIVFDKYFKLASSNICEKERKTMEGISRLHSAHNETLSKIPVYIAPDHHVLLERLTLMDQLCQTAKQNTIITRSVLAKLDKLKKDSANAREAIRWIQGSVTDHKIKLFHEVESEKNLFSELKAFLEEKNLLDKQTLFLSILTIIGIERIENFAKRMAETDIPKS</sequence>
<protein>
    <submittedName>
        <fullName evidence="2">PIN domain-containing protein</fullName>
    </submittedName>
</protein>
<dbReference type="Proteomes" id="UP000887561">
    <property type="component" value="Unplaced"/>
</dbReference>
<dbReference type="WBParaSite" id="scaffold252_cov243.g556">
    <property type="protein sequence ID" value="scaffold252_cov243.g556"/>
    <property type="gene ID" value="scaffold252_cov243.g556"/>
</dbReference>
<name>A0A915M0S3_MELJA</name>
<dbReference type="Gene3D" id="3.40.50.1010">
    <property type="entry name" value="5'-nuclease"/>
    <property type="match status" value="1"/>
</dbReference>
<proteinExistence type="predicted"/>
<accession>A0A915M0S3</accession>
<organism evidence="1 2">
    <name type="scientific">Meloidogyne javanica</name>
    <name type="common">Root-knot nematode worm</name>
    <dbReference type="NCBI Taxonomy" id="6303"/>
    <lineage>
        <taxon>Eukaryota</taxon>
        <taxon>Metazoa</taxon>
        <taxon>Ecdysozoa</taxon>
        <taxon>Nematoda</taxon>
        <taxon>Chromadorea</taxon>
        <taxon>Rhabditida</taxon>
        <taxon>Tylenchina</taxon>
        <taxon>Tylenchomorpha</taxon>
        <taxon>Tylenchoidea</taxon>
        <taxon>Meloidogynidae</taxon>
        <taxon>Meloidogyninae</taxon>
        <taxon>Meloidogyne</taxon>
        <taxon>Meloidogyne incognita group</taxon>
    </lineage>
</organism>
<evidence type="ECO:0000313" key="2">
    <source>
        <dbReference type="WBParaSite" id="scaffold252_cov243.g556"/>
    </source>
</evidence>
<reference evidence="2" key="1">
    <citation type="submission" date="2022-11" db="UniProtKB">
        <authorList>
            <consortium name="WormBaseParasite"/>
        </authorList>
    </citation>
    <scope>IDENTIFICATION</scope>
</reference>